<accession>A0A1W6MZR1</accession>
<evidence type="ECO:0000256" key="1">
    <source>
        <dbReference type="SAM" id="MobiDB-lite"/>
    </source>
</evidence>
<evidence type="ECO:0000313" key="3">
    <source>
        <dbReference type="Proteomes" id="UP000193978"/>
    </source>
</evidence>
<evidence type="ECO:0000313" key="2">
    <source>
        <dbReference type="EMBL" id="ARN83077.1"/>
    </source>
</evidence>
<reference evidence="2 3" key="1">
    <citation type="submission" date="2017-02" db="EMBL/GenBank/DDBJ databases">
        <authorList>
            <person name="Peterson S.W."/>
        </authorList>
    </citation>
    <scope>NUCLEOTIDE SEQUENCE [LARGE SCALE GENOMIC DNA]</scope>
    <source>
        <strain evidence="2 3">S285</strain>
    </source>
</reference>
<gene>
    <name evidence="2" type="ORF">B1812_20555</name>
</gene>
<sequence length="149" mass="17050">MIFSRVRRRGRGKASPRSGPDVLAVRQTARRHRNNRPRRIWRPAREAHCREPPAANFVASLLTRRRLRLNRLASRLSVKILLRADEAARPPVEGRRNKENHQRPQPILRDAPIEQRPKAGCALRPIGRKLTLTIVRVYTLGRAAFGPAS</sequence>
<dbReference type="EMBL" id="CP019948">
    <property type="protein sequence ID" value="ARN83077.1"/>
    <property type="molecule type" value="Genomic_DNA"/>
</dbReference>
<protein>
    <submittedName>
        <fullName evidence="2">Uncharacterized protein</fullName>
    </submittedName>
</protein>
<feature type="compositionally biased region" description="Basic residues" evidence="1">
    <location>
        <begin position="1"/>
        <end position="14"/>
    </location>
</feature>
<dbReference type="AlphaFoldDB" id="A0A1W6MZR1"/>
<name>A0A1W6MZR1_9HYPH</name>
<dbReference type="STRING" id="655015.B1812_20555"/>
<dbReference type="Proteomes" id="UP000193978">
    <property type="component" value="Chromosome"/>
</dbReference>
<organism evidence="2 3">
    <name type="scientific">Methylocystis bryophila</name>
    <dbReference type="NCBI Taxonomy" id="655015"/>
    <lineage>
        <taxon>Bacteria</taxon>
        <taxon>Pseudomonadati</taxon>
        <taxon>Pseudomonadota</taxon>
        <taxon>Alphaproteobacteria</taxon>
        <taxon>Hyphomicrobiales</taxon>
        <taxon>Methylocystaceae</taxon>
        <taxon>Methylocystis</taxon>
    </lineage>
</organism>
<keyword evidence="3" id="KW-1185">Reference proteome</keyword>
<feature type="region of interest" description="Disordered" evidence="1">
    <location>
        <begin position="1"/>
        <end position="21"/>
    </location>
</feature>
<proteinExistence type="predicted"/>
<dbReference type="KEGG" id="mbry:B1812_20555"/>